<accession>A0A6J7X2X6</accession>
<protein>
    <submittedName>
        <fullName evidence="1">Uncharacterized protein</fullName>
    </submittedName>
</protein>
<evidence type="ECO:0000313" key="1">
    <source>
        <dbReference type="EMBL" id="CAB5223475.1"/>
    </source>
</evidence>
<sequence>MIHQQPLILPPRALIKTWLHEVWHEGTPVQVAASDIHIAERATQWSANRELDACEEWISIALNCTSHEHLIPYLRQIRRPVNN</sequence>
<reference evidence="1" key="1">
    <citation type="submission" date="2020-05" db="EMBL/GenBank/DDBJ databases">
        <authorList>
            <person name="Chiriac C."/>
            <person name="Salcher M."/>
            <person name="Ghai R."/>
            <person name="Kavagutti S V."/>
        </authorList>
    </citation>
    <scope>NUCLEOTIDE SEQUENCE</scope>
</reference>
<proteinExistence type="predicted"/>
<name>A0A6J7X2X6_9CAUD</name>
<dbReference type="EMBL" id="LR798321">
    <property type="protein sequence ID" value="CAB5223475.1"/>
    <property type="molecule type" value="Genomic_DNA"/>
</dbReference>
<gene>
    <name evidence="1" type="ORF">UFOVP383_73</name>
</gene>
<organism evidence="1">
    <name type="scientific">uncultured Caudovirales phage</name>
    <dbReference type="NCBI Taxonomy" id="2100421"/>
    <lineage>
        <taxon>Viruses</taxon>
        <taxon>Duplodnaviria</taxon>
        <taxon>Heunggongvirae</taxon>
        <taxon>Uroviricota</taxon>
        <taxon>Caudoviricetes</taxon>
        <taxon>Peduoviridae</taxon>
        <taxon>Maltschvirus</taxon>
        <taxon>Maltschvirus maltsch</taxon>
    </lineage>
</organism>